<name>A0A2N9FP55_FAGSY</name>
<evidence type="ECO:0000256" key="1">
    <source>
        <dbReference type="SAM" id="MobiDB-lite"/>
    </source>
</evidence>
<accession>A0A2N9FP55</accession>
<sequence length="107" mass="11801">MASRNQNRPPRSPFTKKDGNEEVPLDKRRRIGGAGRMVGPPVSSRGRGRQAFTEVNNRQDVTATSDVGSGEGSECGTVEFTKEEVEALLNEKLKGKKFAWSTYCLKN</sequence>
<feature type="region of interest" description="Disordered" evidence="1">
    <location>
        <begin position="1"/>
        <end position="75"/>
    </location>
</feature>
<organism evidence="2">
    <name type="scientific">Fagus sylvatica</name>
    <name type="common">Beechnut</name>
    <dbReference type="NCBI Taxonomy" id="28930"/>
    <lineage>
        <taxon>Eukaryota</taxon>
        <taxon>Viridiplantae</taxon>
        <taxon>Streptophyta</taxon>
        <taxon>Embryophyta</taxon>
        <taxon>Tracheophyta</taxon>
        <taxon>Spermatophyta</taxon>
        <taxon>Magnoliopsida</taxon>
        <taxon>eudicotyledons</taxon>
        <taxon>Gunneridae</taxon>
        <taxon>Pentapetalae</taxon>
        <taxon>rosids</taxon>
        <taxon>fabids</taxon>
        <taxon>Fagales</taxon>
        <taxon>Fagaceae</taxon>
        <taxon>Fagus</taxon>
    </lineage>
</organism>
<feature type="compositionally biased region" description="Basic and acidic residues" evidence="1">
    <location>
        <begin position="15"/>
        <end position="26"/>
    </location>
</feature>
<reference evidence="2" key="1">
    <citation type="submission" date="2018-02" db="EMBL/GenBank/DDBJ databases">
        <authorList>
            <person name="Cohen D.B."/>
            <person name="Kent A.D."/>
        </authorList>
    </citation>
    <scope>NUCLEOTIDE SEQUENCE</scope>
</reference>
<dbReference type="AlphaFoldDB" id="A0A2N9FP55"/>
<gene>
    <name evidence="2" type="ORF">FSB_LOCUS16835</name>
</gene>
<feature type="compositionally biased region" description="Polar residues" evidence="1">
    <location>
        <begin position="53"/>
        <end position="67"/>
    </location>
</feature>
<protein>
    <submittedName>
        <fullName evidence="2">Uncharacterized protein</fullName>
    </submittedName>
</protein>
<dbReference type="EMBL" id="OIVN01001033">
    <property type="protein sequence ID" value="SPC88953.1"/>
    <property type="molecule type" value="Genomic_DNA"/>
</dbReference>
<evidence type="ECO:0000313" key="2">
    <source>
        <dbReference type="EMBL" id="SPC88953.1"/>
    </source>
</evidence>
<proteinExistence type="predicted"/>